<feature type="active site" description="Proton donor/acceptor" evidence="7">
    <location>
        <position position="79"/>
    </location>
</feature>
<dbReference type="Gene3D" id="3.40.50.1860">
    <property type="match status" value="2"/>
</dbReference>
<sequence length="278" mass="29993">MIAQPFSHPRILVFDSGVGGLSILQAITNRVPGCERFYLSDNAAFPYGTKTEAELIARVTEVMDYAIARIQPDLLVIACNTASTLALPVIRSRFSLPVVGVVPAIKPAAQFSRSRVIGLLATPATVVRPYTRQLIADYAADSTVISVGSSELVWLAEQKLRGETVSDEAIRAVLEPFYQHPAMAQMDTLVLACTHFPLLAEEISRQLGASVTLIDSGDAIARRVQSLLPQLSPDASTALPEHQAFFTKSTAEVEQLRPALARFGLPQTAILDIPLAVC</sequence>
<keyword evidence="6 7" id="KW-0961">Cell wall biogenesis/degradation</keyword>
<evidence type="ECO:0000313" key="9">
    <source>
        <dbReference type="Proteomes" id="UP000652567"/>
    </source>
</evidence>
<evidence type="ECO:0000313" key="8">
    <source>
        <dbReference type="EMBL" id="MBE8717180.1"/>
    </source>
</evidence>
<feature type="binding site" evidence="7">
    <location>
        <begin position="194"/>
        <end position="195"/>
    </location>
    <ligand>
        <name>substrate</name>
    </ligand>
</feature>
<dbReference type="EC" id="5.1.1.3" evidence="2 7"/>
<dbReference type="InterPro" id="IPR001920">
    <property type="entry name" value="Asp/Glu_race"/>
</dbReference>
<evidence type="ECO:0000256" key="7">
    <source>
        <dbReference type="HAMAP-Rule" id="MF_00258"/>
    </source>
</evidence>
<dbReference type="Proteomes" id="UP000652567">
    <property type="component" value="Unassembled WGS sequence"/>
</dbReference>
<comment type="pathway">
    <text evidence="7">Cell wall biogenesis; peptidoglycan biosynthesis.</text>
</comment>
<dbReference type="InterPro" id="IPR018187">
    <property type="entry name" value="Asp/Glu_racemase_AS_1"/>
</dbReference>
<protein>
    <recommendedName>
        <fullName evidence="2 7">Glutamate racemase</fullName>
        <ecNumber evidence="2 7">5.1.1.3</ecNumber>
    </recommendedName>
</protein>
<dbReference type="PROSITE" id="PS00924">
    <property type="entry name" value="ASP_GLU_RACEMASE_2"/>
    <property type="match status" value="1"/>
</dbReference>
<name>A0A928YU83_9GAMM</name>
<keyword evidence="3 7" id="KW-0133">Cell shape</keyword>
<dbReference type="RefSeq" id="WP_193908831.1">
    <property type="nucleotide sequence ID" value="NZ_PRDL01000001.1"/>
</dbReference>
<accession>A0A928YU83</accession>
<comment type="function">
    <text evidence="7">Provides the (R)-glutamate required for cell wall biosynthesis.</text>
</comment>
<dbReference type="SUPFAM" id="SSF53681">
    <property type="entry name" value="Aspartate/glutamate racemase"/>
    <property type="match status" value="2"/>
</dbReference>
<dbReference type="PANTHER" id="PTHR21198:SF2">
    <property type="entry name" value="GLUTAMATE RACEMASE"/>
    <property type="match status" value="1"/>
</dbReference>
<keyword evidence="9" id="KW-1185">Reference proteome</keyword>
<feature type="active site" description="Proton donor/acceptor" evidence="7">
    <location>
        <position position="193"/>
    </location>
</feature>
<dbReference type="GO" id="GO:0008881">
    <property type="term" value="F:glutamate racemase activity"/>
    <property type="evidence" value="ECO:0007669"/>
    <property type="project" value="UniProtKB-UniRule"/>
</dbReference>
<feature type="binding site" evidence="7">
    <location>
        <begin position="80"/>
        <end position="81"/>
    </location>
    <ligand>
        <name>substrate</name>
    </ligand>
</feature>
<comment type="catalytic activity">
    <reaction evidence="1 7">
        <text>L-glutamate = D-glutamate</text>
        <dbReference type="Rhea" id="RHEA:12813"/>
        <dbReference type="ChEBI" id="CHEBI:29985"/>
        <dbReference type="ChEBI" id="CHEBI:29986"/>
        <dbReference type="EC" id="5.1.1.3"/>
    </reaction>
</comment>
<dbReference type="EMBL" id="PRDL01000001">
    <property type="protein sequence ID" value="MBE8717180.1"/>
    <property type="molecule type" value="Genomic_DNA"/>
</dbReference>
<proteinExistence type="inferred from homology"/>
<feature type="binding site" evidence="7">
    <location>
        <begin position="15"/>
        <end position="16"/>
    </location>
    <ligand>
        <name>substrate</name>
    </ligand>
</feature>
<reference evidence="8" key="1">
    <citation type="submission" date="2018-07" db="EMBL/GenBank/DDBJ databases">
        <title>Genome assembly of strain Ka43.</title>
        <authorList>
            <person name="Kukolya J."/>
            <person name="Nagy I."/>
            <person name="Horvath B."/>
            <person name="Toth A."/>
        </authorList>
    </citation>
    <scope>NUCLEOTIDE SEQUENCE</scope>
    <source>
        <strain evidence="8">KB43</strain>
    </source>
</reference>
<dbReference type="NCBIfam" id="TIGR00067">
    <property type="entry name" value="glut_race"/>
    <property type="match status" value="1"/>
</dbReference>
<evidence type="ECO:0000256" key="6">
    <source>
        <dbReference type="ARBA" id="ARBA00023316"/>
    </source>
</evidence>
<evidence type="ECO:0000256" key="4">
    <source>
        <dbReference type="ARBA" id="ARBA00022984"/>
    </source>
</evidence>
<dbReference type="GO" id="GO:0009252">
    <property type="term" value="P:peptidoglycan biosynthetic process"/>
    <property type="evidence" value="ECO:0007669"/>
    <property type="project" value="UniProtKB-UniRule"/>
</dbReference>
<dbReference type="InterPro" id="IPR015942">
    <property type="entry name" value="Asp/Glu/hydantoin_racemase"/>
</dbReference>
<keyword evidence="4 7" id="KW-0573">Peptidoglycan synthesis</keyword>
<organism evidence="8 9">
    <name type="scientific">Cellvibrio polysaccharolyticus</name>
    <dbReference type="NCBI Taxonomy" id="2082724"/>
    <lineage>
        <taxon>Bacteria</taxon>
        <taxon>Pseudomonadati</taxon>
        <taxon>Pseudomonadota</taxon>
        <taxon>Gammaproteobacteria</taxon>
        <taxon>Cellvibrionales</taxon>
        <taxon>Cellvibrionaceae</taxon>
        <taxon>Cellvibrio</taxon>
    </lineage>
</organism>
<dbReference type="PANTHER" id="PTHR21198">
    <property type="entry name" value="GLUTAMATE RACEMASE"/>
    <property type="match status" value="1"/>
</dbReference>
<comment type="caution">
    <text evidence="8">The sequence shown here is derived from an EMBL/GenBank/DDBJ whole genome shotgun (WGS) entry which is preliminary data.</text>
</comment>
<dbReference type="AlphaFoldDB" id="A0A928YU83"/>
<evidence type="ECO:0000256" key="2">
    <source>
        <dbReference type="ARBA" id="ARBA00013090"/>
    </source>
</evidence>
<dbReference type="FunFam" id="3.40.50.1860:FF:000001">
    <property type="entry name" value="Glutamate racemase"/>
    <property type="match status" value="1"/>
</dbReference>
<keyword evidence="5 7" id="KW-0413">Isomerase</keyword>
<dbReference type="HAMAP" id="MF_00258">
    <property type="entry name" value="Glu_racemase"/>
    <property type="match status" value="1"/>
</dbReference>
<dbReference type="InterPro" id="IPR033134">
    <property type="entry name" value="Asp/Glu_racemase_AS_2"/>
</dbReference>
<gene>
    <name evidence="7" type="primary">murI</name>
    <name evidence="8" type="ORF">C4F51_08260</name>
</gene>
<dbReference type="PROSITE" id="PS00923">
    <property type="entry name" value="ASP_GLU_RACEMASE_1"/>
    <property type="match status" value="1"/>
</dbReference>
<feature type="binding site" evidence="7">
    <location>
        <begin position="47"/>
        <end position="48"/>
    </location>
    <ligand>
        <name>substrate</name>
    </ligand>
</feature>
<evidence type="ECO:0000256" key="5">
    <source>
        <dbReference type="ARBA" id="ARBA00023235"/>
    </source>
</evidence>
<dbReference type="Pfam" id="PF01177">
    <property type="entry name" value="Asp_Glu_race"/>
    <property type="match status" value="1"/>
</dbReference>
<dbReference type="InterPro" id="IPR004391">
    <property type="entry name" value="Glu_race"/>
</dbReference>
<evidence type="ECO:0000256" key="1">
    <source>
        <dbReference type="ARBA" id="ARBA00001602"/>
    </source>
</evidence>
<evidence type="ECO:0000256" key="3">
    <source>
        <dbReference type="ARBA" id="ARBA00022960"/>
    </source>
</evidence>
<dbReference type="GO" id="GO:0071555">
    <property type="term" value="P:cell wall organization"/>
    <property type="evidence" value="ECO:0007669"/>
    <property type="project" value="UniProtKB-KW"/>
</dbReference>
<dbReference type="GO" id="GO:0008360">
    <property type="term" value="P:regulation of cell shape"/>
    <property type="evidence" value="ECO:0007669"/>
    <property type="project" value="UniProtKB-KW"/>
</dbReference>
<comment type="similarity">
    <text evidence="7">Belongs to the aspartate/glutamate racemases family.</text>
</comment>